<dbReference type="AlphaFoldDB" id="A0A250FVV7"/>
<dbReference type="InterPro" id="IPR011990">
    <property type="entry name" value="TPR-like_helical_dom_sf"/>
</dbReference>
<evidence type="ECO:0000256" key="2">
    <source>
        <dbReference type="SAM" id="Phobius"/>
    </source>
</evidence>
<dbReference type="KEGG" id="csto:CGC58_05055"/>
<dbReference type="Gene3D" id="1.10.10.10">
    <property type="entry name" value="Winged helix-like DNA-binding domain superfamily/Winged helix DNA-binding domain"/>
    <property type="match status" value="1"/>
</dbReference>
<dbReference type="InterPro" id="IPR016032">
    <property type="entry name" value="Sig_transdc_resp-reg_C-effctor"/>
</dbReference>
<sequence length="633" mass="73458">MKKRLRIAVLYKVIALLILFLAEPIYGQDFSKEIESYLEDSETFRGEGKLKEVYNALKKAESKAKNKHRDYLPQVYSEYVKYFFAIKNSNSAKEYMQKARNEAEKSNSAQALAYGYYTKAYYYNYLDIRNLAVENCQLALTIAEENKIESLKPRLYYILYGAYSSVEDASLARKYAQKTIETADKAHNYNLLSNGYSAMSTVMGYLYKKERNEAFKDSILIYLQRSAEVYKQYPNKVSSITYGITNINIADFYFQSGSLSDSNTLANIQKHTAIALEVSQGKSNTASIQANAKGLLAEIALQQGNTSEAEKLLTEAFVEISKQQPVIDYYTLIALAEALSQLYEKSGNLEKALYLKNEKEKYKAKLHDQTQQEQILRLEAEFENQQIKQEIETISQLAESRKQLNYLYIGISFLALIALIFVVRNQQNKSKLQTEKQLRLEKEKDEAEARALLKEKERRLLSIQKSQMEREIKMQLRLEKEEQARLKAEQELLQLKNEQMQKEVLANALQIDRKNKLLEEIKDKIKQEGNTFNIDRVLKKEKFLDDTIEQTVKEFQDIHPDFFNKLSELSANKLTSLDLKYCAYMYLKLSTKEIASAFNVEPKSIRMSKYRIKQKLNLEKEENLEEFLQSLTA</sequence>
<protein>
    <recommendedName>
        <fullName evidence="5">HTH luxR-type domain-containing protein</fullName>
    </recommendedName>
</protein>
<evidence type="ECO:0000256" key="1">
    <source>
        <dbReference type="SAM" id="Coils"/>
    </source>
</evidence>
<dbReference type="OrthoDB" id="1090267at2"/>
<feature type="transmembrane region" description="Helical" evidence="2">
    <location>
        <begin position="406"/>
        <end position="423"/>
    </location>
</feature>
<organism evidence="3 4">
    <name type="scientific">Capnocytophaga stomatis</name>
    <dbReference type="NCBI Taxonomy" id="1848904"/>
    <lineage>
        <taxon>Bacteria</taxon>
        <taxon>Pseudomonadati</taxon>
        <taxon>Bacteroidota</taxon>
        <taxon>Flavobacteriia</taxon>
        <taxon>Flavobacteriales</taxon>
        <taxon>Flavobacteriaceae</taxon>
        <taxon>Capnocytophaga</taxon>
    </lineage>
</organism>
<dbReference type="SUPFAM" id="SSF46894">
    <property type="entry name" value="C-terminal effector domain of the bipartite response regulators"/>
    <property type="match status" value="1"/>
</dbReference>
<dbReference type="InterPro" id="IPR036388">
    <property type="entry name" value="WH-like_DNA-bd_sf"/>
</dbReference>
<gene>
    <name evidence="3" type="ORF">CGC58_05055</name>
</gene>
<reference evidence="4" key="1">
    <citation type="submission" date="2017-06" db="EMBL/GenBank/DDBJ databases">
        <title>Capnocytophaga spp. assemblies.</title>
        <authorList>
            <person name="Gulvik C.A."/>
        </authorList>
    </citation>
    <scope>NUCLEOTIDE SEQUENCE [LARGE SCALE GENOMIC DNA]</scope>
    <source>
        <strain evidence="4">H2177</strain>
    </source>
</reference>
<feature type="coiled-coil region" evidence="1">
    <location>
        <begin position="430"/>
        <end position="531"/>
    </location>
</feature>
<keyword evidence="2" id="KW-0472">Membrane</keyword>
<evidence type="ECO:0000313" key="3">
    <source>
        <dbReference type="EMBL" id="ATA89141.1"/>
    </source>
</evidence>
<dbReference type="Gene3D" id="1.25.40.10">
    <property type="entry name" value="Tetratricopeptide repeat domain"/>
    <property type="match status" value="1"/>
</dbReference>
<proteinExistence type="predicted"/>
<dbReference type="Proteomes" id="UP000217348">
    <property type="component" value="Chromosome"/>
</dbReference>
<accession>A0A250FVV7</accession>
<evidence type="ECO:0000313" key="4">
    <source>
        <dbReference type="Proteomes" id="UP000217348"/>
    </source>
</evidence>
<evidence type="ECO:0008006" key="5">
    <source>
        <dbReference type="Google" id="ProtNLM"/>
    </source>
</evidence>
<dbReference type="EMBL" id="CP022387">
    <property type="protein sequence ID" value="ATA89141.1"/>
    <property type="molecule type" value="Genomic_DNA"/>
</dbReference>
<keyword evidence="1" id="KW-0175">Coiled coil</keyword>
<keyword evidence="2" id="KW-0812">Transmembrane</keyword>
<dbReference type="GO" id="GO:0003677">
    <property type="term" value="F:DNA binding"/>
    <property type="evidence" value="ECO:0007669"/>
    <property type="project" value="InterPro"/>
</dbReference>
<name>A0A250FVV7_9FLAO</name>
<dbReference type="GO" id="GO:0006355">
    <property type="term" value="P:regulation of DNA-templated transcription"/>
    <property type="evidence" value="ECO:0007669"/>
    <property type="project" value="InterPro"/>
</dbReference>
<dbReference type="RefSeq" id="WP_095895546.1">
    <property type="nucleotide sequence ID" value="NZ_CP022387.1"/>
</dbReference>
<keyword evidence="2" id="KW-1133">Transmembrane helix</keyword>